<gene>
    <name evidence="1" type="ORF">ABS311_10625</name>
</gene>
<dbReference type="Proteomes" id="UP001467690">
    <property type="component" value="Unassembled WGS sequence"/>
</dbReference>
<protein>
    <submittedName>
        <fullName evidence="1">DUF1364 domain-containing protein</fullName>
    </submittedName>
</protein>
<dbReference type="Gene3D" id="3.30.50.20">
    <property type="entry name" value="prophage-derive protein ybcO"/>
    <property type="match status" value="1"/>
</dbReference>
<proteinExistence type="predicted"/>
<accession>A0ABV1RHB1</accession>
<comment type="caution">
    <text evidence="1">The sequence shown here is derived from an EMBL/GenBank/DDBJ whole genome shotgun (WGS) entry which is preliminary data.</text>
</comment>
<dbReference type="RefSeq" id="WP_350401849.1">
    <property type="nucleotide sequence ID" value="NZ_JBELOE010000210.1"/>
</dbReference>
<sequence length="102" mass="11580">MTLKSKKLRDSAKGQECQVRIPGICNHNPETVVLAHVGKSSGMAQKSDDIHATFACFDCHDALDKRQNNDFFIPEEIELFAWHGVQRTQKIWLEMGLIEVVK</sequence>
<evidence type="ECO:0000313" key="2">
    <source>
        <dbReference type="Proteomes" id="UP001467690"/>
    </source>
</evidence>
<name>A0ABV1RHB1_9ALTE</name>
<dbReference type="InterPro" id="IPR010774">
    <property type="entry name" value="YbcO"/>
</dbReference>
<dbReference type="Pfam" id="PF07102">
    <property type="entry name" value="YbcO"/>
    <property type="match status" value="1"/>
</dbReference>
<evidence type="ECO:0000313" key="1">
    <source>
        <dbReference type="EMBL" id="MER2492332.1"/>
    </source>
</evidence>
<organism evidence="1 2">
    <name type="scientific">Catenovulum sediminis</name>
    <dbReference type="NCBI Taxonomy" id="1740262"/>
    <lineage>
        <taxon>Bacteria</taxon>
        <taxon>Pseudomonadati</taxon>
        <taxon>Pseudomonadota</taxon>
        <taxon>Gammaproteobacteria</taxon>
        <taxon>Alteromonadales</taxon>
        <taxon>Alteromonadaceae</taxon>
        <taxon>Catenovulum</taxon>
    </lineage>
</organism>
<dbReference type="EMBL" id="JBELOE010000210">
    <property type="protein sequence ID" value="MER2492332.1"/>
    <property type="molecule type" value="Genomic_DNA"/>
</dbReference>
<keyword evidence="2" id="KW-1185">Reference proteome</keyword>
<reference evidence="1 2" key="1">
    <citation type="submission" date="2024-06" db="EMBL/GenBank/DDBJ databases">
        <authorList>
            <person name="Chen R.Y."/>
        </authorList>
    </citation>
    <scope>NUCLEOTIDE SEQUENCE [LARGE SCALE GENOMIC DNA]</scope>
    <source>
        <strain evidence="1 2">D2</strain>
    </source>
</reference>